<dbReference type="OrthoDB" id="4757095at2759"/>
<comment type="caution">
    <text evidence="1">The sequence shown here is derived from an EMBL/GenBank/DDBJ whole genome shotgun (WGS) entry which is preliminary data.</text>
</comment>
<dbReference type="Proteomes" id="UP000193144">
    <property type="component" value="Unassembled WGS sequence"/>
</dbReference>
<protein>
    <submittedName>
        <fullName evidence="1">Uncharacterized protein</fullName>
    </submittedName>
</protein>
<dbReference type="AlphaFoldDB" id="A0A1Y2A540"/>
<evidence type="ECO:0000313" key="2">
    <source>
        <dbReference type="Proteomes" id="UP000193144"/>
    </source>
</evidence>
<gene>
    <name evidence="1" type="ORF">BCR34DRAFT_22648</name>
</gene>
<keyword evidence="2" id="KW-1185">Reference proteome</keyword>
<sequence length="117" mass="13095">MAGFVCPQMESVFFGIPTEIRHAIYQHLIPNPLHVSYPNGRFHLSPCVKHPLDHLAYGMDPGYGSDPPLDLDEPVEFIPWDRERSSWGPHWRCKELATQKGVPGGPSKHIPGIVSCV</sequence>
<name>A0A1Y2A540_9PLEO</name>
<evidence type="ECO:0000313" key="1">
    <source>
        <dbReference type="EMBL" id="ORY17626.1"/>
    </source>
</evidence>
<organism evidence="1 2">
    <name type="scientific">Clohesyomyces aquaticus</name>
    <dbReference type="NCBI Taxonomy" id="1231657"/>
    <lineage>
        <taxon>Eukaryota</taxon>
        <taxon>Fungi</taxon>
        <taxon>Dikarya</taxon>
        <taxon>Ascomycota</taxon>
        <taxon>Pezizomycotina</taxon>
        <taxon>Dothideomycetes</taxon>
        <taxon>Pleosporomycetidae</taxon>
        <taxon>Pleosporales</taxon>
        <taxon>Lindgomycetaceae</taxon>
        <taxon>Clohesyomyces</taxon>
    </lineage>
</organism>
<dbReference type="STRING" id="1231657.A0A1Y2A540"/>
<proteinExistence type="predicted"/>
<reference evidence="1 2" key="1">
    <citation type="submission" date="2016-07" db="EMBL/GenBank/DDBJ databases">
        <title>Pervasive Adenine N6-methylation of Active Genes in Fungi.</title>
        <authorList>
            <consortium name="DOE Joint Genome Institute"/>
            <person name="Mondo S.J."/>
            <person name="Dannebaum R.O."/>
            <person name="Kuo R.C."/>
            <person name="Labutti K."/>
            <person name="Haridas S."/>
            <person name="Kuo A."/>
            <person name="Salamov A."/>
            <person name="Ahrendt S.R."/>
            <person name="Lipzen A."/>
            <person name="Sullivan W."/>
            <person name="Andreopoulos W.B."/>
            <person name="Clum A."/>
            <person name="Lindquist E."/>
            <person name="Daum C."/>
            <person name="Ramamoorthy G.K."/>
            <person name="Gryganskyi A."/>
            <person name="Culley D."/>
            <person name="Magnuson J.K."/>
            <person name="James T.Y."/>
            <person name="O'Malley M.A."/>
            <person name="Stajich J.E."/>
            <person name="Spatafora J.W."/>
            <person name="Visel A."/>
            <person name="Grigoriev I.V."/>
        </authorList>
    </citation>
    <scope>NUCLEOTIDE SEQUENCE [LARGE SCALE GENOMIC DNA]</scope>
    <source>
        <strain evidence="1 2">CBS 115471</strain>
    </source>
</reference>
<dbReference type="EMBL" id="MCFA01000011">
    <property type="protein sequence ID" value="ORY17626.1"/>
    <property type="molecule type" value="Genomic_DNA"/>
</dbReference>
<accession>A0A1Y2A540</accession>